<feature type="transmembrane region" description="Helical" evidence="2">
    <location>
        <begin position="522"/>
        <end position="541"/>
    </location>
</feature>
<dbReference type="PIRSF" id="PIRSF035905">
    <property type="entry name" value="UCP035905_mp"/>
    <property type="match status" value="1"/>
</dbReference>
<dbReference type="Pfam" id="PF10101">
    <property type="entry name" value="DUF2339"/>
    <property type="match status" value="1"/>
</dbReference>
<dbReference type="OrthoDB" id="5422830at2"/>
<feature type="transmembrane region" description="Helical" evidence="2">
    <location>
        <begin position="658"/>
        <end position="680"/>
    </location>
</feature>
<feature type="transmembrane region" description="Helical" evidence="2">
    <location>
        <begin position="190"/>
        <end position="211"/>
    </location>
</feature>
<dbReference type="InterPro" id="IPR019286">
    <property type="entry name" value="DUF2339_TM"/>
</dbReference>
<feature type="transmembrane region" description="Helical" evidence="2">
    <location>
        <begin position="788"/>
        <end position="809"/>
    </location>
</feature>
<feature type="transmembrane region" description="Helical" evidence="2">
    <location>
        <begin position="6"/>
        <end position="27"/>
    </location>
</feature>
<feature type="transmembrane region" description="Helical" evidence="2">
    <location>
        <begin position="391"/>
        <end position="410"/>
    </location>
</feature>
<sequence length="914" mass="95343">MEAIFVLLGLVVLALPIAVVVLIIGHLRLRRQVRDLSQTVTDLQSLARLPSPKIPPTGRAANALSAPLSTAPSLDAPAPPPSTPPLPAPLAEAAGAPPKAQATSTAGPPRRTGPSTLESLGVWLRDNWFYGVAAVSLALAGIFLVQYGIETGLLTPTMRVIAALIFGAALIAAGETIRRRFGDDLASATAYLPSVLSGAGLVSLMGGVLAARLLYDLVAPGPALGALFAIALFGLLLGWRHGPLLAAVGLTGGMAAPFLVGGHSENPEWLLLYFGLLTALGLGIDTLRRWAWVSALSVVLGFAAGLLLQISATGDEALTAAFAVYAVGLVILALLIPSRALAPDHAGPGIAETVVATTETLRRPIFPVILSGALLVACCAALTYAGLYSAVTWQLSVGLSAGLAGLLILWSRGAPALQDQAALPALTLLALIAVPELNIEARTALEARLTAQADLTEQRLPLDMSLLLLVATLVGLASAWRSLKPGQYPAVWAAAAALTAPLAGLALDFVWDARTLLGAWPWALHALALAALMVALAAHFARVDGAVRLRTALFTVSALACLAFALTVLLTEAALTLALAAVVVSAAALDRRFDLPQMTGFIAAGIVALGYRLVIDPGLDWAIGAPVLEMLAAYGGTLAALLAALWLCMLRPRPSARVFLESAAWSVAGMTLSLVLYHVIEAQVGHTSQDAHWFLGLYGTIWIGTALAQLERLMLGGPMRWLRIALAVLFGLVAAGSLLTGVSLGNPLFEEQVVHGMIGLNTLLPAYLLPALSLILGAWRLSHLPRWLRIGIGVPGAALALLWTGLTIRHAWQGGLDMHMIHGISDGELYSYTVALLLAGAGLFYQALARRSDALRRAGVAVIALAVAKVFLIDISGLAGLVRVFSFLLLGLSLAGLAWFNRWVQTRATPDPNP</sequence>
<feature type="transmembrane region" description="Helical" evidence="2">
    <location>
        <begin position="128"/>
        <end position="149"/>
    </location>
</feature>
<feature type="transmembrane region" description="Helical" evidence="2">
    <location>
        <begin position="692"/>
        <end position="710"/>
    </location>
</feature>
<feature type="transmembrane region" description="Helical" evidence="2">
    <location>
        <begin position="553"/>
        <end position="586"/>
    </location>
</feature>
<feature type="transmembrane region" description="Helical" evidence="2">
    <location>
        <begin position="365"/>
        <end position="385"/>
    </location>
</feature>
<keyword evidence="2" id="KW-0472">Membrane</keyword>
<feature type="transmembrane region" description="Helical" evidence="2">
    <location>
        <begin position="598"/>
        <end position="615"/>
    </location>
</feature>
<evidence type="ECO:0000256" key="2">
    <source>
        <dbReference type="SAM" id="Phobius"/>
    </source>
</evidence>
<dbReference type="Proteomes" id="UP000203589">
    <property type="component" value="Chromosome"/>
</dbReference>
<evidence type="ECO:0000256" key="1">
    <source>
        <dbReference type="SAM" id="MobiDB-lite"/>
    </source>
</evidence>
<feature type="compositionally biased region" description="Pro residues" evidence="1">
    <location>
        <begin position="77"/>
        <end position="88"/>
    </location>
</feature>
<feature type="transmembrane region" description="Helical" evidence="2">
    <location>
        <begin position="244"/>
        <end position="263"/>
    </location>
</feature>
<evidence type="ECO:0000313" key="3">
    <source>
        <dbReference type="EMBL" id="ASP23155.1"/>
    </source>
</evidence>
<reference evidence="3 4" key="1">
    <citation type="submission" date="2017-07" db="EMBL/GenBank/DDBJ databases">
        <title>Genome Sequence of Antarctobacter heliothermus Strain SMS3 Isolated from a culture of the Diatom Skeletonema marinoi.</title>
        <authorList>
            <person name="Topel M."/>
            <person name="Pinder M.I.M."/>
            <person name="Johansson O.N."/>
            <person name="Kourtchenko O."/>
            <person name="Godhe A."/>
            <person name="Clarke A.K."/>
        </authorList>
    </citation>
    <scope>NUCLEOTIDE SEQUENCE [LARGE SCALE GENOMIC DNA]</scope>
    <source>
        <strain evidence="3 4">SMS3</strain>
    </source>
</reference>
<dbReference type="EMBL" id="CP022540">
    <property type="protein sequence ID" value="ASP23155.1"/>
    <property type="molecule type" value="Genomic_DNA"/>
</dbReference>
<keyword evidence="4" id="KW-1185">Reference proteome</keyword>
<feature type="transmembrane region" description="Helical" evidence="2">
    <location>
        <begin position="317"/>
        <end position="336"/>
    </location>
</feature>
<dbReference type="InterPro" id="IPR014600">
    <property type="entry name" value="UCP035905_mem"/>
</dbReference>
<organism evidence="3 4">
    <name type="scientific">Antarctobacter heliothermus</name>
    <dbReference type="NCBI Taxonomy" id="74033"/>
    <lineage>
        <taxon>Bacteria</taxon>
        <taxon>Pseudomonadati</taxon>
        <taxon>Pseudomonadota</taxon>
        <taxon>Alphaproteobacteria</taxon>
        <taxon>Rhodobacterales</taxon>
        <taxon>Roseobacteraceae</taxon>
        <taxon>Antarctobacter</taxon>
    </lineage>
</organism>
<feature type="transmembrane region" description="Helical" evidence="2">
    <location>
        <begin position="621"/>
        <end position="646"/>
    </location>
</feature>
<feature type="transmembrane region" description="Helical" evidence="2">
    <location>
        <begin position="489"/>
        <end position="510"/>
    </location>
</feature>
<evidence type="ECO:0000313" key="4">
    <source>
        <dbReference type="Proteomes" id="UP000203589"/>
    </source>
</evidence>
<feature type="transmembrane region" description="Helical" evidence="2">
    <location>
        <begin position="269"/>
        <end position="284"/>
    </location>
</feature>
<protein>
    <submittedName>
        <fullName evidence="3">Membrane protein</fullName>
    </submittedName>
</protein>
<feature type="compositionally biased region" description="Low complexity" evidence="1">
    <location>
        <begin position="89"/>
        <end position="104"/>
    </location>
</feature>
<feature type="transmembrane region" description="Helical" evidence="2">
    <location>
        <begin position="764"/>
        <end position="781"/>
    </location>
</feature>
<feature type="transmembrane region" description="Helical" evidence="2">
    <location>
        <begin position="722"/>
        <end position="744"/>
    </location>
</feature>
<keyword evidence="2" id="KW-0812">Transmembrane</keyword>
<dbReference type="PANTHER" id="PTHR38434">
    <property type="entry name" value="BLL2549 PROTEIN"/>
    <property type="match status" value="1"/>
</dbReference>
<feature type="transmembrane region" description="Helical" evidence="2">
    <location>
        <begin position="161"/>
        <end position="178"/>
    </location>
</feature>
<feature type="transmembrane region" description="Helical" evidence="2">
    <location>
        <begin position="885"/>
        <end position="904"/>
    </location>
</feature>
<accession>A0A222EAC4</accession>
<gene>
    <name evidence="3" type="ORF">ANTHELSMS3_04558</name>
</gene>
<dbReference type="AlphaFoldDB" id="A0A222EAC4"/>
<feature type="transmembrane region" description="Helical" evidence="2">
    <location>
        <begin position="829"/>
        <end position="848"/>
    </location>
</feature>
<dbReference type="RefSeq" id="WP_094036811.1">
    <property type="nucleotide sequence ID" value="NZ_CP022540.1"/>
</dbReference>
<feature type="transmembrane region" description="Helical" evidence="2">
    <location>
        <begin position="466"/>
        <end position="483"/>
    </location>
</feature>
<keyword evidence="2" id="KW-1133">Transmembrane helix</keyword>
<feature type="transmembrane region" description="Helical" evidence="2">
    <location>
        <begin position="217"/>
        <end position="237"/>
    </location>
</feature>
<proteinExistence type="predicted"/>
<feature type="transmembrane region" description="Helical" evidence="2">
    <location>
        <begin position="860"/>
        <end position="879"/>
    </location>
</feature>
<dbReference type="KEGG" id="aht:ANTHELSMS3_04558"/>
<feature type="region of interest" description="Disordered" evidence="1">
    <location>
        <begin position="70"/>
        <end position="113"/>
    </location>
</feature>
<name>A0A222EAC4_9RHOB</name>
<feature type="transmembrane region" description="Helical" evidence="2">
    <location>
        <begin position="291"/>
        <end position="311"/>
    </location>
</feature>
<dbReference type="PANTHER" id="PTHR38434:SF1">
    <property type="entry name" value="BLL2549 PROTEIN"/>
    <property type="match status" value="1"/>
</dbReference>